<accession>K7QGQ7</accession>
<keyword evidence="1" id="KW-1133">Transmembrane helix</keyword>
<feature type="transmembrane region" description="Helical" evidence="1">
    <location>
        <begin position="118"/>
        <end position="140"/>
    </location>
</feature>
<name>K7QGQ7_AELAB</name>
<keyword evidence="1" id="KW-0812">Transmembrane</keyword>
<feature type="transmembrane region" description="Helical" evidence="1">
    <location>
        <begin position="229"/>
        <end position="252"/>
    </location>
</feature>
<feature type="transmembrane region" description="Helical" evidence="1">
    <location>
        <begin position="198"/>
        <end position="223"/>
    </location>
</feature>
<reference evidence="2" key="1">
    <citation type="journal article" date="2013" name="Gene">
        <title>The mitochondrial genome of Aelurostrongylus abstrusus-diagnostic, epidemiological and systematic implications.</title>
        <authorList>
            <person name="Jabbar A."/>
            <person name="Jex A.R."/>
            <person name="Mohandas N."/>
            <person name="Hall R.S."/>
            <person name="Littlewood D.T."/>
            <person name="Gasser R.B."/>
        </authorList>
    </citation>
    <scope>NUCLEOTIDE SEQUENCE</scope>
</reference>
<feature type="transmembrane region" description="Helical" evidence="1">
    <location>
        <begin position="87"/>
        <end position="106"/>
    </location>
</feature>
<gene>
    <name evidence="2" type="primary">ND2</name>
</gene>
<protein>
    <submittedName>
        <fullName evidence="2">NADH dehydrogenase subunit 2</fullName>
    </submittedName>
</protein>
<proteinExistence type="predicted"/>
<feature type="transmembrane region" description="Helical" evidence="1">
    <location>
        <begin position="160"/>
        <end position="186"/>
    </location>
</feature>
<evidence type="ECO:0000313" key="2">
    <source>
        <dbReference type="EMBL" id="AFT65556.1"/>
    </source>
</evidence>
<feature type="transmembrane region" description="Helical" evidence="1">
    <location>
        <begin position="58"/>
        <end position="81"/>
    </location>
</feature>
<keyword evidence="1" id="KW-0472">Membrane</keyword>
<feature type="transmembrane region" description="Helical" evidence="1">
    <location>
        <begin position="264"/>
        <end position="283"/>
    </location>
</feature>
<dbReference type="GeneID" id="14048198"/>
<organism evidence="2">
    <name type="scientific">Aelurostrongylus abstrusus</name>
    <name type="common">Cat lungworm</name>
    <name type="synonym">Strongylus abstrusus</name>
    <dbReference type="NCBI Taxonomy" id="321389"/>
    <lineage>
        <taxon>Eukaryota</taxon>
        <taxon>Metazoa</taxon>
        <taxon>Ecdysozoa</taxon>
        <taxon>Nematoda</taxon>
        <taxon>Chromadorea</taxon>
        <taxon>Rhabditida</taxon>
        <taxon>Rhabditina</taxon>
        <taxon>Rhabditomorpha</taxon>
        <taxon>Strongyloidea</taxon>
        <taxon>Metastrongylidae</taxon>
        <taxon>Aelurostrongylus</taxon>
    </lineage>
</organism>
<feature type="transmembrane region" description="Helical" evidence="1">
    <location>
        <begin position="6"/>
        <end position="37"/>
    </location>
</feature>
<keyword evidence="2" id="KW-0496">Mitochondrion</keyword>
<dbReference type="AlphaFoldDB" id="K7QGQ7"/>
<dbReference type="RefSeq" id="YP_007024796.1">
    <property type="nucleotide sequence ID" value="NC_019571.1"/>
</dbReference>
<sequence length="284" mass="33845">MFFCFFLVFLLSLFVTLVNNIFFWWGVFLLMTIFIVVMNKQVFSYSSIFNYFILQESLGLLFLLLFLGYLPLLILMLKLGVSPFHFWIFKVVNGMSGFNLVWFLTVHKIPFVMVFQQLFLDWVVYFLLVGLFLCLFQMFVVKSFKSLLVVSSVDSLGWVMLGMFMSFFNSFFCFFYYVFFMVLLISKFDLLSGISKNFDWELVLVFMNVPFSVSFFIKVFLLMEFLVGFGYFVLFLLFFMFLSILSIVFWLILLSVKDLSFEKYSVPFVFFMLPLMIVVMFFYL</sequence>
<evidence type="ECO:0000256" key="1">
    <source>
        <dbReference type="SAM" id="Phobius"/>
    </source>
</evidence>
<dbReference type="CTD" id="4536"/>
<dbReference type="EMBL" id="JX519458">
    <property type="protein sequence ID" value="AFT65556.1"/>
    <property type="molecule type" value="Genomic_DNA"/>
</dbReference>
<geneLocation type="mitochondrion" evidence="2"/>